<dbReference type="InterPro" id="IPR033470">
    <property type="entry name" value="FakA-like_C"/>
</dbReference>
<dbReference type="SMART" id="SM01120">
    <property type="entry name" value="Dak2"/>
    <property type="match status" value="1"/>
</dbReference>
<dbReference type="Gene3D" id="1.25.40.340">
    <property type="match status" value="1"/>
</dbReference>
<evidence type="ECO:0000313" key="2">
    <source>
        <dbReference type="EMBL" id="SDB96246.1"/>
    </source>
</evidence>
<dbReference type="Pfam" id="PF02734">
    <property type="entry name" value="Dak2"/>
    <property type="match status" value="1"/>
</dbReference>
<reference evidence="2 3" key="1">
    <citation type="submission" date="2016-10" db="EMBL/GenBank/DDBJ databases">
        <authorList>
            <person name="Varghese N."/>
            <person name="Submissions S."/>
        </authorList>
    </citation>
    <scope>NUCLEOTIDE SEQUENCE [LARGE SCALE GENOMIC DNA]</scope>
    <source>
        <strain evidence="2 3">WG10</strain>
    </source>
</reference>
<dbReference type="SUPFAM" id="SSF101473">
    <property type="entry name" value="DhaL-like"/>
    <property type="match status" value="1"/>
</dbReference>
<dbReference type="EMBL" id="FMYT01000001">
    <property type="protein sequence ID" value="SDB96246.1"/>
    <property type="molecule type" value="Genomic_DNA"/>
</dbReference>
<feature type="coiled-coil region" evidence="1">
    <location>
        <begin position="146"/>
        <end position="173"/>
    </location>
</feature>
<keyword evidence="1" id="KW-0175">Coiled coil</keyword>
<dbReference type="AlphaFoldDB" id="A0A1G6HRX3"/>
<dbReference type="RefSeq" id="WP_073156111.1">
    <property type="nucleotide sequence ID" value="NZ_FMYT01000001.1"/>
</dbReference>
<dbReference type="STRING" id="54121.SAMN04515653_104141"/>
<sequence length="598" mass="66275">MPINNQKITAVDAEEFKNMMFTSLYWLKKQKSFIDSLNVFPVPDGDTGTNMYLTFKEAVSNLEDSKSNSVSKLSAELSKGALMGARGNSGVILSQLVRGFAQALKNKKKMKAKDLANALTKASEVAYHGVLKPVEGTILTVSREAAEKAAAEVESTEDILELLEITIKAAEESLERTPELLDALKEAEVVDAGGQGYLTILEGMLKGLKGEKVEYQAAAAVEKPAKKSKAAEDIKFTYCTQMLIQIDNFQSNIDRLIDKIRKDMQSYGDSIMVVGSDDVIKIHIHSNHPGVLLEYGLKKGKVFDIKIDNMRKQNEEKVKRESDDFDHSQFHPNHNEAAAESLDTELKDDVDVKEAEIKNSGQQEINQDNETAEADAVIKAAKNIGIISVANGEGIINILKELGVDYVIKGGQSMNPSTNDFLEVVERMDTEKIIILPNNKNIISAAKQVSELSEKEIAIIETRSIPQAISALMVFDDQLELEKLKEEMEAEIKYIKTLEITQAVKDSKVNGLEIKKDHYIGLKNGDILVSADNEKETVKKLLDEVAEDEELVTIYYGEGITEAEAEAIKQVMENNFDFDEIEVYPGGQPLYPFIISLE</sequence>
<evidence type="ECO:0000313" key="3">
    <source>
        <dbReference type="Proteomes" id="UP000324896"/>
    </source>
</evidence>
<evidence type="ECO:0000256" key="1">
    <source>
        <dbReference type="SAM" id="Coils"/>
    </source>
</evidence>
<dbReference type="InterPro" id="IPR048394">
    <property type="entry name" value="FakA-like_M"/>
</dbReference>
<dbReference type="GO" id="GO:0006071">
    <property type="term" value="P:glycerol metabolic process"/>
    <property type="evidence" value="ECO:0007669"/>
    <property type="project" value="InterPro"/>
</dbReference>
<dbReference type="InterPro" id="IPR004007">
    <property type="entry name" value="DhaL_dom"/>
</dbReference>
<name>A0A1G6HRX3_9FIRM</name>
<dbReference type="Pfam" id="PF21645">
    <property type="entry name" value="FakA-like_M"/>
    <property type="match status" value="1"/>
</dbReference>
<dbReference type="InterPro" id="IPR036117">
    <property type="entry name" value="DhaL_dom_sf"/>
</dbReference>
<dbReference type="NCBIfam" id="TIGR03599">
    <property type="entry name" value="YloV"/>
    <property type="match status" value="1"/>
</dbReference>
<dbReference type="Proteomes" id="UP000324896">
    <property type="component" value="Unassembled WGS sequence"/>
</dbReference>
<dbReference type="GO" id="GO:0004371">
    <property type="term" value="F:glycerone kinase activity"/>
    <property type="evidence" value="ECO:0007669"/>
    <property type="project" value="InterPro"/>
</dbReference>
<dbReference type="SMART" id="SM01121">
    <property type="entry name" value="Dak1_2"/>
    <property type="match status" value="1"/>
</dbReference>
<gene>
    <name evidence="2" type="ORF">SAMN04488597_10175</name>
</gene>
<dbReference type="Pfam" id="PF13684">
    <property type="entry name" value="FakA-like_C"/>
    <property type="match status" value="1"/>
</dbReference>
<dbReference type="PROSITE" id="PS51480">
    <property type="entry name" value="DHAL"/>
    <property type="match status" value="1"/>
</dbReference>
<protein>
    <submittedName>
        <fullName evidence="2">Uncharacterized protein</fullName>
    </submittedName>
</protein>
<dbReference type="PANTHER" id="PTHR33434:SF4">
    <property type="entry name" value="PHOSPHATASE PROTEIN"/>
    <property type="match status" value="1"/>
</dbReference>
<dbReference type="OrthoDB" id="9760324at2"/>
<organism evidence="2 3">
    <name type="scientific">Halanaerobium congolense</name>
    <dbReference type="NCBI Taxonomy" id="54121"/>
    <lineage>
        <taxon>Bacteria</taxon>
        <taxon>Bacillati</taxon>
        <taxon>Bacillota</taxon>
        <taxon>Clostridia</taxon>
        <taxon>Halanaerobiales</taxon>
        <taxon>Halanaerobiaceae</taxon>
        <taxon>Halanaerobium</taxon>
    </lineage>
</organism>
<dbReference type="InterPro" id="IPR050270">
    <property type="entry name" value="DegV_domain_contain"/>
</dbReference>
<accession>A0A1G6HRX3</accession>
<proteinExistence type="predicted"/>
<dbReference type="PANTHER" id="PTHR33434">
    <property type="entry name" value="DEGV DOMAIN-CONTAINING PROTEIN DR_1986-RELATED"/>
    <property type="match status" value="1"/>
</dbReference>
<dbReference type="InterPro" id="IPR019986">
    <property type="entry name" value="YloV-like"/>
</dbReference>